<evidence type="ECO:0000313" key="1">
    <source>
        <dbReference type="EMBL" id="OQW87106.1"/>
    </source>
</evidence>
<proteinExistence type="predicted"/>
<accession>A0A1W9KRZ1</accession>
<organism evidence="1 2">
    <name type="scientific">Rhodoferax ferrireducens</name>
    <dbReference type="NCBI Taxonomy" id="192843"/>
    <lineage>
        <taxon>Bacteria</taxon>
        <taxon>Pseudomonadati</taxon>
        <taxon>Pseudomonadota</taxon>
        <taxon>Betaproteobacteria</taxon>
        <taxon>Burkholderiales</taxon>
        <taxon>Comamonadaceae</taxon>
        <taxon>Rhodoferax</taxon>
    </lineage>
</organism>
<dbReference type="Proteomes" id="UP000192505">
    <property type="component" value="Unassembled WGS sequence"/>
</dbReference>
<sequence length="450" mass="51604">MKKRNPPGYWTKERVIDDARRFPCQVMWIKGSSTSYSVAKKNGWVKEACAHMTSPKVPMGYWTLETLKADAQKYRTKVEWKQGNASAYATAIQKDLLAECCAHMVALKNPNGFWTMARCIASAKQFATIQSWALGDPPAYDAAKRAGWMDYASVHMVRIFSHGEHTIYTFLLEHDIEFVYQKRFIELKDKAYLPFDFFLPKYNLVIEYHGRQHFETSQSSMFRKHLPDIQRRDNLKEAFAKNTGLEYLQIAVQKIDEIEGSVVKKMQEIAQKQGNLLQLCRRELSSEEQAKLANLGVWTKEAVLADARRFATKTEWVRSESAAAQVARKNGWFEAATAHMTSTQVPKGHWTKNRVVEDARNFTSKIGWVSASASAYQTAVANGWVAEATSHMTRPVYKHATPRGYWTKERVIEDAQKYSTSREWRVASRLAYRHASENGWFSKAIAHMTT</sequence>
<protein>
    <submittedName>
        <fullName evidence="1">Uncharacterized protein</fullName>
    </submittedName>
</protein>
<name>A0A1W9KRZ1_9BURK</name>
<reference evidence="1 2" key="1">
    <citation type="submission" date="2017-01" db="EMBL/GenBank/DDBJ databases">
        <title>Novel large sulfur bacteria in the metagenomes of groundwater-fed chemosynthetic microbial mats in the Lake Huron basin.</title>
        <authorList>
            <person name="Sharrar A.M."/>
            <person name="Flood B.E."/>
            <person name="Bailey J.V."/>
            <person name="Jones D.S."/>
            <person name="Biddanda B."/>
            <person name="Ruberg S.A."/>
            <person name="Marcus D.N."/>
            <person name="Dick G.J."/>
        </authorList>
    </citation>
    <scope>NUCLEOTIDE SEQUENCE [LARGE SCALE GENOMIC DNA]</scope>
    <source>
        <strain evidence="1">A7</strain>
    </source>
</reference>
<dbReference type="AlphaFoldDB" id="A0A1W9KRZ1"/>
<evidence type="ECO:0000313" key="2">
    <source>
        <dbReference type="Proteomes" id="UP000192505"/>
    </source>
</evidence>
<dbReference type="Gene3D" id="3.40.960.10">
    <property type="entry name" value="VSR Endonuclease"/>
    <property type="match status" value="1"/>
</dbReference>
<comment type="caution">
    <text evidence="1">The sequence shown here is derived from an EMBL/GenBank/DDBJ whole genome shotgun (WGS) entry which is preliminary data.</text>
</comment>
<gene>
    <name evidence="1" type="ORF">BWK72_14120</name>
</gene>
<dbReference type="EMBL" id="MTEI01000010">
    <property type="protein sequence ID" value="OQW87106.1"/>
    <property type="molecule type" value="Genomic_DNA"/>
</dbReference>